<dbReference type="GO" id="GO:0005886">
    <property type="term" value="C:plasma membrane"/>
    <property type="evidence" value="ECO:0007669"/>
    <property type="project" value="UniProtKB-SubCell"/>
</dbReference>
<feature type="transmembrane region" description="Helical" evidence="7">
    <location>
        <begin position="348"/>
        <end position="368"/>
    </location>
</feature>
<keyword evidence="5 7" id="KW-1133">Transmembrane helix</keyword>
<dbReference type="Gene3D" id="1.20.1250.20">
    <property type="entry name" value="MFS general substrate transporter like domains"/>
    <property type="match status" value="1"/>
</dbReference>
<feature type="transmembrane region" description="Helical" evidence="7">
    <location>
        <begin position="291"/>
        <end position="309"/>
    </location>
</feature>
<dbReference type="CDD" id="cd06173">
    <property type="entry name" value="MFS_MefA_like"/>
    <property type="match status" value="1"/>
</dbReference>
<feature type="transmembrane region" description="Helical" evidence="7">
    <location>
        <begin position="105"/>
        <end position="123"/>
    </location>
</feature>
<comment type="caution">
    <text evidence="9">The sequence shown here is derived from an EMBL/GenBank/DDBJ whole genome shotgun (WGS) entry which is preliminary data.</text>
</comment>
<evidence type="ECO:0000256" key="6">
    <source>
        <dbReference type="ARBA" id="ARBA00023136"/>
    </source>
</evidence>
<feature type="transmembrane region" description="Helical" evidence="7">
    <location>
        <begin position="172"/>
        <end position="194"/>
    </location>
</feature>
<feature type="transmembrane region" description="Helical" evidence="7">
    <location>
        <begin position="144"/>
        <end position="166"/>
    </location>
</feature>
<keyword evidence="3" id="KW-1003">Cell membrane</keyword>
<dbReference type="PANTHER" id="PTHR23513:SF11">
    <property type="entry name" value="STAPHYLOFERRIN A TRANSPORTER"/>
    <property type="match status" value="1"/>
</dbReference>
<reference evidence="9" key="1">
    <citation type="journal article" date="2021" name="PeerJ">
        <title>Extensive microbial diversity within the chicken gut microbiome revealed by metagenomics and culture.</title>
        <authorList>
            <person name="Gilroy R."/>
            <person name="Ravi A."/>
            <person name="Getino M."/>
            <person name="Pursley I."/>
            <person name="Horton D.L."/>
            <person name="Alikhan N.F."/>
            <person name="Baker D."/>
            <person name="Gharbi K."/>
            <person name="Hall N."/>
            <person name="Watson M."/>
            <person name="Adriaenssens E.M."/>
            <person name="Foster-Nyarko E."/>
            <person name="Jarju S."/>
            <person name="Secka A."/>
            <person name="Antonio M."/>
            <person name="Oren A."/>
            <person name="Chaudhuri R.R."/>
            <person name="La Ragione R."/>
            <person name="Hildebrand F."/>
            <person name="Pallen M.J."/>
        </authorList>
    </citation>
    <scope>NUCLEOTIDE SEQUENCE</scope>
    <source>
        <strain evidence="9">ChiW4-1371</strain>
    </source>
</reference>
<evidence type="ECO:0000256" key="4">
    <source>
        <dbReference type="ARBA" id="ARBA00022692"/>
    </source>
</evidence>
<dbReference type="GO" id="GO:0022857">
    <property type="term" value="F:transmembrane transporter activity"/>
    <property type="evidence" value="ECO:0007669"/>
    <property type="project" value="InterPro"/>
</dbReference>
<evidence type="ECO:0000256" key="5">
    <source>
        <dbReference type="ARBA" id="ARBA00022989"/>
    </source>
</evidence>
<name>A0A9D2GWU2_9BACT</name>
<evidence type="ECO:0000256" key="1">
    <source>
        <dbReference type="ARBA" id="ARBA00004651"/>
    </source>
</evidence>
<evidence type="ECO:0000256" key="7">
    <source>
        <dbReference type="SAM" id="Phobius"/>
    </source>
</evidence>
<dbReference type="SUPFAM" id="SSF103473">
    <property type="entry name" value="MFS general substrate transporter"/>
    <property type="match status" value="1"/>
</dbReference>
<gene>
    <name evidence="9" type="ORF">H9804_11090</name>
</gene>
<feature type="domain" description="Major facilitator superfamily (MFS) profile" evidence="8">
    <location>
        <begin position="8"/>
        <end position="402"/>
    </location>
</feature>
<dbReference type="Pfam" id="PF05977">
    <property type="entry name" value="MFS_3"/>
    <property type="match status" value="1"/>
</dbReference>
<reference evidence="9" key="2">
    <citation type="submission" date="2021-04" db="EMBL/GenBank/DDBJ databases">
        <authorList>
            <person name="Gilroy R."/>
        </authorList>
    </citation>
    <scope>NUCLEOTIDE SEQUENCE</scope>
    <source>
        <strain evidence="9">ChiW4-1371</strain>
    </source>
</reference>
<dbReference type="InterPro" id="IPR020846">
    <property type="entry name" value="MFS_dom"/>
</dbReference>
<evidence type="ECO:0000313" key="9">
    <source>
        <dbReference type="EMBL" id="HIZ90480.1"/>
    </source>
</evidence>
<sequence length="417" mass="46642">MVFHTFDALKSRNFSIYMAGQSVALTGMWVQKLATSWLVYRITESPFLLGLVELLSNAPIFIVGLLAGAWLEKHDIRKLIIGTQILTLTHAFVMAVLLFTNTMQMWHILFLSFYLGVVFAIDMPARQASLILMVNKNSDLKSAIALHSIVFNLSRLIGPTIAGFIIHLTGEAWCFTITAVSYIPVIIALCIIKFKPRENNVSKKQSIVQDIIEVVKYSKNVYYMRAMFAFFIVVGFFSYSYSVMLPIYAKDVLHGNSQVLGFLQGFYGMGAMIGAFVVATFITMRMLSKTIFILVLLHSVSMIIFALSTNYYFSLVMMIPAGFGLVSSLIATNIYLQSAARSDMRGRVASLYSIGTYGLGPLGAFLAGIMTEHFAPQITVIVWCSIMILSAIVFGFKLKRVNKELEPVWQEFEKKLS</sequence>
<keyword evidence="6 7" id="KW-0472">Membrane</keyword>
<dbReference type="PROSITE" id="PS50850">
    <property type="entry name" value="MFS"/>
    <property type="match status" value="1"/>
</dbReference>
<dbReference type="EMBL" id="DXAQ01000166">
    <property type="protein sequence ID" value="HIZ90480.1"/>
    <property type="molecule type" value="Genomic_DNA"/>
</dbReference>
<feature type="transmembrane region" description="Helical" evidence="7">
    <location>
        <begin position="315"/>
        <end position="336"/>
    </location>
</feature>
<dbReference type="AlphaFoldDB" id="A0A9D2GWU2"/>
<dbReference type="InterPro" id="IPR010290">
    <property type="entry name" value="TM_effector"/>
</dbReference>
<organism evidence="9 10">
    <name type="scientific">Candidatus Mucispirillum faecigallinarum</name>
    <dbReference type="NCBI Taxonomy" id="2838699"/>
    <lineage>
        <taxon>Bacteria</taxon>
        <taxon>Pseudomonadati</taxon>
        <taxon>Deferribacterota</taxon>
        <taxon>Deferribacteres</taxon>
        <taxon>Deferribacterales</taxon>
        <taxon>Mucispirillaceae</taxon>
        <taxon>Mucispirillum</taxon>
    </lineage>
</organism>
<comment type="subcellular location">
    <subcellularLocation>
        <location evidence="1">Cell membrane</location>
        <topology evidence="1">Multi-pass membrane protein</topology>
    </subcellularLocation>
</comment>
<keyword evidence="2" id="KW-0813">Transport</keyword>
<dbReference type="PANTHER" id="PTHR23513">
    <property type="entry name" value="INTEGRAL MEMBRANE EFFLUX PROTEIN-RELATED"/>
    <property type="match status" value="1"/>
</dbReference>
<feature type="transmembrane region" description="Helical" evidence="7">
    <location>
        <begin position="374"/>
        <end position="396"/>
    </location>
</feature>
<evidence type="ECO:0000259" key="8">
    <source>
        <dbReference type="PROSITE" id="PS50850"/>
    </source>
</evidence>
<evidence type="ECO:0000313" key="10">
    <source>
        <dbReference type="Proteomes" id="UP000824176"/>
    </source>
</evidence>
<protein>
    <submittedName>
        <fullName evidence="9">MFS transporter</fullName>
    </submittedName>
</protein>
<feature type="transmembrane region" description="Helical" evidence="7">
    <location>
        <begin position="79"/>
        <end position="99"/>
    </location>
</feature>
<accession>A0A9D2GWU2</accession>
<feature type="transmembrane region" description="Helical" evidence="7">
    <location>
        <begin position="226"/>
        <end position="249"/>
    </location>
</feature>
<feature type="transmembrane region" description="Helical" evidence="7">
    <location>
        <begin position="261"/>
        <end position="284"/>
    </location>
</feature>
<dbReference type="InterPro" id="IPR036259">
    <property type="entry name" value="MFS_trans_sf"/>
</dbReference>
<proteinExistence type="predicted"/>
<keyword evidence="4 7" id="KW-0812">Transmembrane</keyword>
<dbReference type="Proteomes" id="UP000824176">
    <property type="component" value="Unassembled WGS sequence"/>
</dbReference>
<evidence type="ECO:0000256" key="2">
    <source>
        <dbReference type="ARBA" id="ARBA00022448"/>
    </source>
</evidence>
<feature type="transmembrane region" description="Helical" evidence="7">
    <location>
        <begin position="47"/>
        <end position="67"/>
    </location>
</feature>
<evidence type="ECO:0000256" key="3">
    <source>
        <dbReference type="ARBA" id="ARBA00022475"/>
    </source>
</evidence>